<dbReference type="Gene3D" id="2.60.40.740">
    <property type="match status" value="1"/>
</dbReference>
<dbReference type="Pfam" id="PF13573">
    <property type="entry name" value="SprB"/>
    <property type="match status" value="4"/>
</dbReference>
<gene>
    <name evidence="1" type="ORF">S01H1_10666</name>
</gene>
<name>X0TBH4_9ZZZZ</name>
<dbReference type="InterPro" id="IPR025667">
    <property type="entry name" value="SprB_repeat"/>
</dbReference>
<dbReference type="EMBL" id="BARS01005438">
    <property type="protein sequence ID" value="GAF73420.1"/>
    <property type="molecule type" value="Genomic_DNA"/>
</dbReference>
<feature type="non-terminal residue" evidence="1">
    <location>
        <position position="1"/>
    </location>
</feature>
<comment type="caution">
    <text evidence="1">The sequence shown here is derived from an EMBL/GenBank/DDBJ whole genome shotgun (WGS) entry which is preliminary data.</text>
</comment>
<feature type="non-terminal residue" evidence="1">
    <location>
        <position position="437"/>
    </location>
</feature>
<proteinExistence type="predicted"/>
<reference evidence="1" key="1">
    <citation type="journal article" date="2014" name="Front. Microbiol.">
        <title>High frequency of phylogenetically diverse reductive dehalogenase-homologous genes in deep subseafloor sedimentary metagenomes.</title>
        <authorList>
            <person name="Kawai M."/>
            <person name="Futagami T."/>
            <person name="Toyoda A."/>
            <person name="Takaki Y."/>
            <person name="Nishi S."/>
            <person name="Hori S."/>
            <person name="Arai W."/>
            <person name="Tsubouchi T."/>
            <person name="Morono Y."/>
            <person name="Uchiyama I."/>
            <person name="Ito T."/>
            <person name="Fujiyama A."/>
            <person name="Inagaki F."/>
            <person name="Takami H."/>
        </authorList>
    </citation>
    <scope>NUCLEOTIDE SEQUENCE</scope>
    <source>
        <strain evidence="1">Expedition CK06-06</strain>
    </source>
</reference>
<sequence length="437" mass="44878">SSPFQYDLYDTVSGSIFQSANSFGNTQTFTNIGPATYYCIVTDFGGATAQTTNTTVVSTDPISYNILVTPDSPCGPGVGSATVTNLLGGTAPYTYLWTNGQTTPTATGLSVGSWGVIVIDSEGCRLSQSINIGLADPLGVVSTVPTLAGCFDCDGQVVVTISGGTSPYTYQNSAGEVIISNNLSESFTGLCGGFNSTLITDAGGCTVTAFESIPSTAGFTVVNIGVTNSDCNDDGSISISISAPAGLFTYEVTNGLITDSTTTSSQSHTFNNLPSGTYTVTIVSQNGNCTYSTNKTISNDVKYIVNSVITSGTCGNNNGTIDITLTAGSLPLAGPFDYILTDVNTGSVVYSVIDDPSNTQSITSLSPSTYLLNVIDVRNCTVSQTITIGPSTGINFGLTSTDCLLGNDGTATINIFDGVGPFVIQWSNGETTMSISG</sequence>
<evidence type="ECO:0008006" key="2">
    <source>
        <dbReference type="Google" id="ProtNLM"/>
    </source>
</evidence>
<evidence type="ECO:0000313" key="1">
    <source>
        <dbReference type="EMBL" id="GAF73420.1"/>
    </source>
</evidence>
<dbReference type="AlphaFoldDB" id="X0TBH4"/>
<organism evidence="1">
    <name type="scientific">marine sediment metagenome</name>
    <dbReference type="NCBI Taxonomy" id="412755"/>
    <lineage>
        <taxon>unclassified sequences</taxon>
        <taxon>metagenomes</taxon>
        <taxon>ecological metagenomes</taxon>
    </lineage>
</organism>
<accession>X0TBH4</accession>
<protein>
    <recommendedName>
        <fullName evidence="2">Ig-like domain-containing protein</fullName>
    </recommendedName>
</protein>